<dbReference type="PANTHER" id="PTHR11977">
    <property type="entry name" value="VILLIN"/>
    <property type="match status" value="1"/>
</dbReference>
<dbReference type="Gene3D" id="3.40.20.10">
    <property type="entry name" value="Severin"/>
    <property type="match status" value="1"/>
</dbReference>
<dbReference type="InterPro" id="IPR007122">
    <property type="entry name" value="Villin/Gelsolin"/>
</dbReference>
<name>A0ABY6KGS5_9ARAC</name>
<dbReference type="InterPro" id="IPR029006">
    <property type="entry name" value="ADF-H/Gelsolin-like_dom_sf"/>
</dbReference>
<sequence>MVQNTALFLLDNGREVFVWQGWLPEGDSADNVVTGSATVRWNLERRLALETSLHYCQAKNPENPPKSYLISAGLEPASFTNLFPEWIQRDDIASLNIKEGRHPGEMLAVGEMLARLTRTHYTRAELTAGPLPPAGVDPSRLEAYLSDSEFEVRLVESAVLGPEVFEMTKEEFYNLPTWKQNNLKKSLSFY</sequence>
<accession>A0ABY6KGS5</accession>
<dbReference type="InterPro" id="IPR036886">
    <property type="entry name" value="Villin_headpiece_dom_sf"/>
</dbReference>
<evidence type="ECO:0000313" key="3">
    <source>
        <dbReference type="Proteomes" id="UP001235939"/>
    </source>
</evidence>
<dbReference type="PROSITE" id="PS51089">
    <property type="entry name" value="HP"/>
    <property type="match status" value="1"/>
</dbReference>
<evidence type="ECO:0000259" key="1">
    <source>
        <dbReference type="PROSITE" id="PS51089"/>
    </source>
</evidence>
<dbReference type="InterPro" id="IPR003128">
    <property type="entry name" value="Villin_headpiece"/>
</dbReference>
<keyword evidence="3" id="KW-1185">Reference proteome</keyword>
<dbReference type="PANTHER" id="PTHR11977:SF45">
    <property type="entry name" value="SUPERVILLIN"/>
    <property type="match status" value="1"/>
</dbReference>
<dbReference type="Proteomes" id="UP001235939">
    <property type="component" value="Chromosome 05"/>
</dbReference>
<dbReference type="SMART" id="SM00153">
    <property type="entry name" value="VHP"/>
    <property type="match status" value="1"/>
</dbReference>
<reference evidence="2 3" key="1">
    <citation type="submission" date="2022-01" db="EMBL/GenBank/DDBJ databases">
        <title>A chromosomal length assembly of Cordylochernes scorpioides.</title>
        <authorList>
            <person name="Zeh D."/>
            <person name="Zeh J."/>
        </authorList>
    </citation>
    <scope>NUCLEOTIDE SEQUENCE [LARGE SCALE GENOMIC DNA]</scope>
    <source>
        <strain evidence="2">IN4F17</strain>
        <tissue evidence="2">Whole Body</tissue>
    </source>
</reference>
<gene>
    <name evidence="2" type="ORF">LAZ67_5001441</name>
</gene>
<dbReference type="EMBL" id="CP092867">
    <property type="protein sequence ID" value="UYV67644.1"/>
    <property type="molecule type" value="Genomic_DNA"/>
</dbReference>
<proteinExistence type="predicted"/>
<dbReference type="Pfam" id="PF02209">
    <property type="entry name" value="VHP"/>
    <property type="match status" value="1"/>
</dbReference>
<dbReference type="SUPFAM" id="SSF55753">
    <property type="entry name" value="Actin depolymerizing proteins"/>
    <property type="match status" value="1"/>
</dbReference>
<feature type="domain" description="HP" evidence="1">
    <location>
        <begin position="115"/>
        <end position="190"/>
    </location>
</feature>
<dbReference type="SUPFAM" id="SSF47050">
    <property type="entry name" value="VHP, Villin headpiece domain"/>
    <property type="match status" value="1"/>
</dbReference>
<protein>
    <submittedName>
        <fullName evidence="2">SVIL</fullName>
    </submittedName>
</protein>
<dbReference type="Gene3D" id="1.10.950.10">
    <property type="entry name" value="Villin headpiece domain"/>
    <property type="match status" value="1"/>
</dbReference>
<evidence type="ECO:0000313" key="2">
    <source>
        <dbReference type="EMBL" id="UYV67644.1"/>
    </source>
</evidence>
<organism evidence="2 3">
    <name type="scientific">Cordylochernes scorpioides</name>
    <dbReference type="NCBI Taxonomy" id="51811"/>
    <lineage>
        <taxon>Eukaryota</taxon>
        <taxon>Metazoa</taxon>
        <taxon>Ecdysozoa</taxon>
        <taxon>Arthropoda</taxon>
        <taxon>Chelicerata</taxon>
        <taxon>Arachnida</taxon>
        <taxon>Pseudoscorpiones</taxon>
        <taxon>Cheliferoidea</taxon>
        <taxon>Chernetidae</taxon>
        <taxon>Cordylochernes</taxon>
    </lineage>
</organism>